<dbReference type="EMBL" id="GBRH01166366">
    <property type="protein sequence ID" value="JAE31530.1"/>
    <property type="molecule type" value="Transcribed_RNA"/>
</dbReference>
<accession>A0A0A9H2R1</accession>
<sequence>MIPSLAAVVV</sequence>
<reference evidence="1" key="2">
    <citation type="journal article" date="2015" name="Data Brief">
        <title>Shoot transcriptome of the giant reed, Arundo donax.</title>
        <authorList>
            <person name="Barrero R.A."/>
            <person name="Guerrero F.D."/>
            <person name="Moolhuijzen P."/>
            <person name="Goolsby J.A."/>
            <person name="Tidwell J."/>
            <person name="Bellgard S.E."/>
            <person name="Bellgard M.I."/>
        </authorList>
    </citation>
    <scope>NUCLEOTIDE SEQUENCE</scope>
    <source>
        <tissue evidence="1">Shoot tissue taken approximately 20 cm above the soil surface</tissue>
    </source>
</reference>
<name>A0A0A9H2R1_ARUDO</name>
<protein>
    <submittedName>
        <fullName evidence="1">Uncharacterized protein</fullName>
    </submittedName>
</protein>
<organism evidence="1">
    <name type="scientific">Arundo donax</name>
    <name type="common">Giant reed</name>
    <name type="synonym">Donax arundinaceus</name>
    <dbReference type="NCBI Taxonomy" id="35708"/>
    <lineage>
        <taxon>Eukaryota</taxon>
        <taxon>Viridiplantae</taxon>
        <taxon>Streptophyta</taxon>
        <taxon>Embryophyta</taxon>
        <taxon>Tracheophyta</taxon>
        <taxon>Spermatophyta</taxon>
        <taxon>Magnoliopsida</taxon>
        <taxon>Liliopsida</taxon>
        <taxon>Poales</taxon>
        <taxon>Poaceae</taxon>
        <taxon>PACMAD clade</taxon>
        <taxon>Arundinoideae</taxon>
        <taxon>Arundineae</taxon>
        <taxon>Arundo</taxon>
    </lineage>
</organism>
<reference evidence="1" key="1">
    <citation type="submission" date="2014-09" db="EMBL/GenBank/DDBJ databases">
        <authorList>
            <person name="Magalhaes I.L.F."/>
            <person name="Oliveira U."/>
            <person name="Santos F.R."/>
            <person name="Vidigal T.H.D.A."/>
            <person name="Brescovit A.D."/>
            <person name="Santos A.J."/>
        </authorList>
    </citation>
    <scope>NUCLEOTIDE SEQUENCE</scope>
    <source>
        <tissue evidence="1">Shoot tissue taken approximately 20 cm above the soil surface</tissue>
    </source>
</reference>
<proteinExistence type="predicted"/>
<evidence type="ECO:0000313" key="1">
    <source>
        <dbReference type="EMBL" id="JAE31530.1"/>
    </source>
</evidence>